<dbReference type="AlphaFoldDB" id="A0A022R7K4"/>
<feature type="region of interest" description="Disordered" evidence="5">
    <location>
        <begin position="206"/>
        <end position="232"/>
    </location>
</feature>
<dbReference type="GO" id="GO:0008270">
    <property type="term" value="F:zinc ion binding"/>
    <property type="evidence" value="ECO:0007669"/>
    <property type="project" value="UniProtKB-KW"/>
</dbReference>
<dbReference type="PANTHER" id="PTHR47361">
    <property type="entry name" value="RING/U-BOX SUPERFAMILY PROTEIN"/>
    <property type="match status" value="1"/>
</dbReference>
<evidence type="ECO:0000313" key="8">
    <source>
        <dbReference type="Proteomes" id="UP000030748"/>
    </source>
</evidence>
<dbReference type="Pfam" id="PF13639">
    <property type="entry name" value="zf-RING_2"/>
    <property type="match status" value="1"/>
</dbReference>
<dbReference type="KEGG" id="egt:105958978"/>
<name>A0A022R7K4_ERYGU</name>
<evidence type="ECO:0000313" key="7">
    <source>
        <dbReference type="EMBL" id="EYU35944.1"/>
    </source>
</evidence>
<dbReference type="SMART" id="SM00184">
    <property type="entry name" value="RING"/>
    <property type="match status" value="1"/>
</dbReference>
<dbReference type="OrthoDB" id="1935339at2759"/>
<evidence type="ECO:0000256" key="5">
    <source>
        <dbReference type="SAM" id="MobiDB-lite"/>
    </source>
</evidence>
<keyword evidence="8" id="KW-1185">Reference proteome</keyword>
<dbReference type="Proteomes" id="UP000030748">
    <property type="component" value="Unassembled WGS sequence"/>
</dbReference>
<evidence type="ECO:0000256" key="4">
    <source>
        <dbReference type="PROSITE-ProRule" id="PRU00175"/>
    </source>
</evidence>
<dbReference type="STRING" id="4155.A0A022R7K4"/>
<sequence length="265" mass="29962">MSAPVEIIGQNLIEDLQHLTVEDQNKMKGNCTAAVEEINRVECDANDTTNNNNNNHHGICAICLNKIVLQETALVKGCEHAYCVSCILKWASYKTEPTCPQCKHPFEFLNIHRALDGSIHDYMFEESVCLLLRASWFKPLVVVEHKVVDEEIEDYYYEYEDDEEEDLDDEVYLGGSSSSLRIGNRRWGDNGYVRGGRQEARPVVYRPNLQDSSGAGPSREPNKKKESAVNEITVGRRAKRALKREAADKVAAAKHQQLLVRLGRV</sequence>
<dbReference type="Gene3D" id="3.30.40.10">
    <property type="entry name" value="Zinc/RING finger domain, C3HC4 (zinc finger)"/>
    <property type="match status" value="1"/>
</dbReference>
<keyword evidence="1" id="KW-0479">Metal-binding</keyword>
<feature type="domain" description="RING-type" evidence="6">
    <location>
        <begin position="60"/>
        <end position="103"/>
    </location>
</feature>
<evidence type="ECO:0000256" key="3">
    <source>
        <dbReference type="ARBA" id="ARBA00022833"/>
    </source>
</evidence>
<dbReference type="PANTHER" id="PTHR47361:SF4">
    <property type="entry name" value="RING_U-BOX SUPERFAMILY PROTEIN"/>
    <property type="match status" value="1"/>
</dbReference>
<dbReference type="EMBL" id="KI630592">
    <property type="protein sequence ID" value="EYU35944.1"/>
    <property type="molecule type" value="Genomic_DNA"/>
</dbReference>
<reference evidence="7 8" key="1">
    <citation type="journal article" date="2013" name="Proc. Natl. Acad. Sci. U.S.A.">
        <title>Fine-scale variation in meiotic recombination in Mimulus inferred from population shotgun sequencing.</title>
        <authorList>
            <person name="Hellsten U."/>
            <person name="Wright K.M."/>
            <person name="Jenkins J."/>
            <person name="Shu S."/>
            <person name="Yuan Y."/>
            <person name="Wessler S.R."/>
            <person name="Schmutz J."/>
            <person name="Willis J.H."/>
            <person name="Rokhsar D.S."/>
        </authorList>
    </citation>
    <scope>NUCLEOTIDE SEQUENCE [LARGE SCALE GENOMIC DNA]</scope>
    <source>
        <strain evidence="8">cv. DUN x IM62</strain>
    </source>
</reference>
<dbReference type="eggNOG" id="ENOG502QRND">
    <property type="taxonomic scope" value="Eukaryota"/>
</dbReference>
<evidence type="ECO:0000259" key="6">
    <source>
        <dbReference type="PROSITE" id="PS50089"/>
    </source>
</evidence>
<dbReference type="InterPro" id="IPR017907">
    <property type="entry name" value="Znf_RING_CS"/>
</dbReference>
<accession>A0A022R7K4</accession>
<dbReference type="PhylomeDB" id="A0A022R7K4"/>
<dbReference type="OMA" id="ATCILRW"/>
<dbReference type="PROSITE" id="PS50089">
    <property type="entry name" value="ZF_RING_2"/>
    <property type="match status" value="1"/>
</dbReference>
<evidence type="ECO:0000256" key="1">
    <source>
        <dbReference type="ARBA" id="ARBA00022723"/>
    </source>
</evidence>
<keyword evidence="2 4" id="KW-0863">Zinc-finger</keyword>
<proteinExistence type="predicted"/>
<organism evidence="7 8">
    <name type="scientific">Erythranthe guttata</name>
    <name type="common">Yellow monkey flower</name>
    <name type="synonym">Mimulus guttatus</name>
    <dbReference type="NCBI Taxonomy" id="4155"/>
    <lineage>
        <taxon>Eukaryota</taxon>
        <taxon>Viridiplantae</taxon>
        <taxon>Streptophyta</taxon>
        <taxon>Embryophyta</taxon>
        <taxon>Tracheophyta</taxon>
        <taxon>Spermatophyta</taxon>
        <taxon>Magnoliopsida</taxon>
        <taxon>eudicotyledons</taxon>
        <taxon>Gunneridae</taxon>
        <taxon>Pentapetalae</taxon>
        <taxon>asterids</taxon>
        <taxon>lamiids</taxon>
        <taxon>Lamiales</taxon>
        <taxon>Phrymaceae</taxon>
        <taxon>Erythranthe</taxon>
    </lineage>
</organism>
<gene>
    <name evidence="7" type="ORF">MIMGU_mgv1a011982mg</name>
</gene>
<keyword evidence="3" id="KW-0862">Zinc</keyword>
<protein>
    <recommendedName>
        <fullName evidence="6">RING-type domain-containing protein</fullName>
    </recommendedName>
</protein>
<dbReference type="InterPro" id="IPR001841">
    <property type="entry name" value="Znf_RING"/>
</dbReference>
<dbReference type="PROSITE" id="PS00518">
    <property type="entry name" value="ZF_RING_1"/>
    <property type="match status" value="1"/>
</dbReference>
<evidence type="ECO:0000256" key="2">
    <source>
        <dbReference type="ARBA" id="ARBA00022771"/>
    </source>
</evidence>
<dbReference type="SUPFAM" id="SSF57850">
    <property type="entry name" value="RING/U-box"/>
    <property type="match status" value="1"/>
</dbReference>
<dbReference type="InterPro" id="IPR013083">
    <property type="entry name" value="Znf_RING/FYVE/PHD"/>
</dbReference>